<dbReference type="SUPFAM" id="SSF55729">
    <property type="entry name" value="Acyl-CoA N-acyltransferases (Nat)"/>
    <property type="match status" value="1"/>
</dbReference>
<dbReference type="GO" id="GO:0005737">
    <property type="term" value="C:cytoplasm"/>
    <property type="evidence" value="ECO:0007669"/>
    <property type="project" value="TreeGrafter"/>
</dbReference>
<feature type="domain" description="N-acetyltransferase" evidence="1">
    <location>
        <begin position="11"/>
        <end position="177"/>
    </location>
</feature>
<dbReference type="InterPro" id="IPR000182">
    <property type="entry name" value="GNAT_dom"/>
</dbReference>
<dbReference type="InterPro" id="IPR016181">
    <property type="entry name" value="Acyl_CoA_acyltransferase"/>
</dbReference>
<dbReference type="PROSITE" id="PS51186">
    <property type="entry name" value="GNAT"/>
    <property type="match status" value="1"/>
</dbReference>
<organism evidence="2 3">
    <name type="scientific">Rothia santali</name>
    <dbReference type="NCBI Taxonomy" id="2949643"/>
    <lineage>
        <taxon>Bacteria</taxon>
        <taxon>Bacillati</taxon>
        <taxon>Actinomycetota</taxon>
        <taxon>Actinomycetes</taxon>
        <taxon>Micrococcales</taxon>
        <taxon>Micrococcaceae</taxon>
        <taxon>Rothia</taxon>
    </lineage>
</organism>
<name>A0A9X2HCU5_9MICC</name>
<proteinExistence type="predicted"/>
<dbReference type="GO" id="GO:1990189">
    <property type="term" value="F:protein N-terminal-serine acetyltransferase activity"/>
    <property type="evidence" value="ECO:0007669"/>
    <property type="project" value="TreeGrafter"/>
</dbReference>
<gene>
    <name evidence="2" type="ORF">NBM05_15055</name>
</gene>
<dbReference type="RefSeq" id="WP_254169122.1">
    <property type="nucleotide sequence ID" value="NZ_JANAFB010000073.1"/>
</dbReference>
<dbReference type="PANTHER" id="PTHR43441">
    <property type="entry name" value="RIBOSOMAL-PROTEIN-SERINE ACETYLTRANSFERASE"/>
    <property type="match status" value="1"/>
</dbReference>
<dbReference type="PANTHER" id="PTHR43441:SF10">
    <property type="entry name" value="ACETYLTRANSFERASE"/>
    <property type="match status" value="1"/>
</dbReference>
<dbReference type="AlphaFoldDB" id="A0A9X2HCU5"/>
<sequence>MEPITLSAPGLVLRPPGPHDLGAVTAACQDPEIQRWIPLPVPYAEADAADFVLGASETGWLAGTTCTWAIEREGRFAGVVSLDAIRDGSASIGYWVAAHARGRGTMTTAAGAVLDLAFDAAGPGLGLRRVEWRAAVGNAASAAVAQHLGFRYEGTARSSGVLRGRRTDEWVAGLLDTDARRRLRWPGFG</sequence>
<reference evidence="2" key="1">
    <citation type="submission" date="2022-06" db="EMBL/GenBank/DDBJ databases">
        <title>Rothia sp. isolated from sandalwood seedling.</title>
        <authorList>
            <person name="Tuikhar N."/>
            <person name="Kirdat K."/>
            <person name="Thorat V."/>
            <person name="Swetha P."/>
            <person name="Padma S."/>
            <person name="Sundararaj R."/>
            <person name="Yadav A."/>
        </authorList>
    </citation>
    <scope>NUCLEOTIDE SEQUENCE</scope>
    <source>
        <strain evidence="2">AR01</strain>
    </source>
</reference>
<protein>
    <submittedName>
        <fullName evidence="2">GNAT family N-acetyltransferase</fullName>
    </submittedName>
</protein>
<dbReference type="Proteomes" id="UP001139502">
    <property type="component" value="Unassembled WGS sequence"/>
</dbReference>
<dbReference type="Pfam" id="PF13302">
    <property type="entry name" value="Acetyltransf_3"/>
    <property type="match status" value="1"/>
</dbReference>
<dbReference type="Gene3D" id="3.40.630.30">
    <property type="match status" value="1"/>
</dbReference>
<evidence type="ECO:0000313" key="3">
    <source>
        <dbReference type="Proteomes" id="UP001139502"/>
    </source>
</evidence>
<dbReference type="GO" id="GO:0008999">
    <property type="term" value="F:protein-N-terminal-alanine acetyltransferase activity"/>
    <property type="evidence" value="ECO:0007669"/>
    <property type="project" value="TreeGrafter"/>
</dbReference>
<dbReference type="InterPro" id="IPR051908">
    <property type="entry name" value="Ribosomal_N-acetyltransferase"/>
</dbReference>
<accession>A0A9X2HCU5</accession>
<evidence type="ECO:0000259" key="1">
    <source>
        <dbReference type="PROSITE" id="PS51186"/>
    </source>
</evidence>
<keyword evidence="3" id="KW-1185">Reference proteome</keyword>
<comment type="caution">
    <text evidence="2">The sequence shown here is derived from an EMBL/GenBank/DDBJ whole genome shotgun (WGS) entry which is preliminary data.</text>
</comment>
<evidence type="ECO:0000313" key="2">
    <source>
        <dbReference type="EMBL" id="MCP3427289.1"/>
    </source>
</evidence>
<dbReference type="EMBL" id="JANAFB010000073">
    <property type="protein sequence ID" value="MCP3427289.1"/>
    <property type="molecule type" value="Genomic_DNA"/>
</dbReference>